<dbReference type="Proteomes" id="UP001595973">
    <property type="component" value="Unassembled WGS sequence"/>
</dbReference>
<keyword evidence="2" id="KW-1185">Reference proteome</keyword>
<proteinExistence type="predicted"/>
<accession>A0ABV9K9U2</accession>
<protein>
    <submittedName>
        <fullName evidence="1">Uncharacterized protein</fullName>
    </submittedName>
</protein>
<dbReference type="RefSeq" id="WP_380714798.1">
    <property type="nucleotide sequence ID" value="NZ_JBHSGI010000002.1"/>
</dbReference>
<reference evidence="2" key="1">
    <citation type="journal article" date="2019" name="Int. J. Syst. Evol. Microbiol.">
        <title>The Global Catalogue of Microorganisms (GCM) 10K type strain sequencing project: providing services to taxonomists for standard genome sequencing and annotation.</title>
        <authorList>
            <consortium name="The Broad Institute Genomics Platform"/>
            <consortium name="The Broad Institute Genome Sequencing Center for Infectious Disease"/>
            <person name="Wu L."/>
            <person name="Ma J."/>
        </authorList>
    </citation>
    <scope>NUCLEOTIDE SEQUENCE [LARGE SCALE GENOMIC DNA]</scope>
    <source>
        <strain evidence="2">CGMCC 4.7283</strain>
    </source>
</reference>
<sequence length="65" mass="6848">MLQDINLPAILTAAFIASSSPDPATLTTAGTAINRTCLRLRRAFEAAFALSFGALGLRILTARLT</sequence>
<gene>
    <name evidence="1" type="ORF">ACFO5X_00270</name>
</gene>
<organism evidence="1 2">
    <name type="scientific">Seohaeicola nanhaiensis</name>
    <dbReference type="NCBI Taxonomy" id="1387282"/>
    <lineage>
        <taxon>Bacteria</taxon>
        <taxon>Pseudomonadati</taxon>
        <taxon>Pseudomonadota</taxon>
        <taxon>Alphaproteobacteria</taxon>
        <taxon>Rhodobacterales</taxon>
        <taxon>Roseobacteraceae</taxon>
        <taxon>Seohaeicola</taxon>
    </lineage>
</organism>
<evidence type="ECO:0000313" key="2">
    <source>
        <dbReference type="Proteomes" id="UP001595973"/>
    </source>
</evidence>
<evidence type="ECO:0000313" key="1">
    <source>
        <dbReference type="EMBL" id="MFC4666972.1"/>
    </source>
</evidence>
<name>A0ABV9K9U2_9RHOB</name>
<dbReference type="EMBL" id="JBHSGI010000002">
    <property type="protein sequence ID" value="MFC4666972.1"/>
    <property type="molecule type" value="Genomic_DNA"/>
</dbReference>
<comment type="caution">
    <text evidence="1">The sequence shown here is derived from an EMBL/GenBank/DDBJ whole genome shotgun (WGS) entry which is preliminary data.</text>
</comment>